<dbReference type="OrthoDB" id="2748260at2759"/>
<reference evidence="6 7" key="1">
    <citation type="journal article" date="2018" name="Biotechnol. Biofuels">
        <title>Integrative visual omics of the white-rot fungus Polyporus brumalis exposes the biotechnological potential of its oxidative enzymes for delignifying raw plant biomass.</title>
        <authorList>
            <person name="Miyauchi S."/>
            <person name="Rancon A."/>
            <person name="Drula E."/>
            <person name="Hage H."/>
            <person name="Chaduli D."/>
            <person name="Favel A."/>
            <person name="Grisel S."/>
            <person name="Henrissat B."/>
            <person name="Herpoel-Gimbert I."/>
            <person name="Ruiz-Duenas F.J."/>
            <person name="Chevret D."/>
            <person name="Hainaut M."/>
            <person name="Lin J."/>
            <person name="Wang M."/>
            <person name="Pangilinan J."/>
            <person name="Lipzen A."/>
            <person name="Lesage-Meessen L."/>
            <person name="Navarro D."/>
            <person name="Riley R."/>
            <person name="Grigoriev I.V."/>
            <person name="Zhou S."/>
            <person name="Raouche S."/>
            <person name="Rosso M.N."/>
        </authorList>
    </citation>
    <scope>NUCLEOTIDE SEQUENCE [LARGE SCALE GENOMIC DNA]</scope>
    <source>
        <strain evidence="6 7">BRFM 1820</strain>
    </source>
</reference>
<keyword evidence="4" id="KW-0862">Zinc</keyword>
<keyword evidence="2" id="KW-0479">Metal-binding</keyword>
<gene>
    <name evidence="6" type="ORF">OH76DRAFT_1340676</name>
</gene>
<dbReference type="PANTHER" id="PTHR46481:SF10">
    <property type="entry name" value="ZINC FINGER BED DOMAIN-CONTAINING PROTEIN 39"/>
    <property type="match status" value="1"/>
</dbReference>
<keyword evidence="3" id="KW-0863">Zinc-finger</keyword>
<comment type="subcellular location">
    <subcellularLocation>
        <location evidence="1">Nucleus</location>
    </subcellularLocation>
</comment>
<dbReference type="GO" id="GO:0008270">
    <property type="term" value="F:zinc ion binding"/>
    <property type="evidence" value="ECO:0007669"/>
    <property type="project" value="UniProtKB-KW"/>
</dbReference>
<organism evidence="6 7">
    <name type="scientific">Lentinus brumalis</name>
    <dbReference type="NCBI Taxonomy" id="2498619"/>
    <lineage>
        <taxon>Eukaryota</taxon>
        <taxon>Fungi</taxon>
        <taxon>Dikarya</taxon>
        <taxon>Basidiomycota</taxon>
        <taxon>Agaricomycotina</taxon>
        <taxon>Agaricomycetes</taxon>
        <taxon>Polyporales</taxon>
        <taxon>Polyporaceae</taxon>
        <taxon>Lentinus</taxon>
    </lineage>
</organism>
<proteinExistence type="predicted"/>
<dbReference type="EMBL" id="KZ857384">
    <property type="protein sequence ID" value="RDX54669.1"/>
    <property type="molecule type" value="Genomic_DNA"/>
</dbReference>
<dbReference type="PANTHER" id="PTHR46481">
    <property type="entry name" value="ZINC FINGER BED DOMAIN-CONTAINING PROTEIN 4"/>
    <property type="match status" value="1"/>
</dbReference>
<feature type="non-terminal residue" evidence="6">
    <location>
        <position position="244"/>
    </location>
</feature>
<evidence type="ECO:0000256" key="3">
    <source>
        <dbReference type="ARBA" id="ARBA00022771"/>
    </source>
</evidence>
<dbReference type="SUPFAM" id="SSF140996">
    <property type="entry name" value="Hermes dimerisation domain"/>
    <property type="match status" value="1"/>
</dbReference>
<evidence type="ECO:0000256" key="5">
    <source>
        <dbReference type="ARBA" id="ARBA00023242"/>
    </source>
</evidence>
<dbReference type="AlphaFoldDB" id="A0A371DQ61"/>
<evidence type="ECO:0000256" key="4">
    <source>
        <dbReference type="ARBA" id="ARBA00022833"/>
    </source>
</evidence>
<evidence type="ECO:0000313" key="7">
    <source>
        <dbReference type="Proteomes" id="UP000256964"/>
    </source>
</evidence>
<keyword evidence="7" id="KW-1185">Reference proteome</keyword>
<protein>
    <submittedName>
        <fullName evidence="6">Uncharacterized protein</fullName>
    </submittedName>
</protein>
<keyword evidence="5" id="KW-0539">Nucleus</keyword>
<dbReference type="Proteomes" id="UP000256964">
    <property type="component" value="Unassembled WGS sequence"/>
</dbReference>
<dbReference type="InterPro" id="IPR052035">
    <property type="entry name" value="ZnF_BED_domain_contain"/>
</dbReference>
<evidence type="ECO:0000313" key="6">
    <source>
        <dbReference type="EMBL" id="RDX54669.1"/>
    </source>
</evidence>
<sequence>ERLSGRWRSFVYGFFEAEVTIEVFEGRRCLVFRCAAKRCRTDSLVRRYLDKGDRSSSGNLHKHVRACWGAEAMAQAKELGDPTRVRGTLVADILRNGTITQYFARAKAAATYSNRPMSRIQIRFEFVRWVSESYRPFTVATDAGFLRLMKTGRPGMYIPSPSTISRDVKITLAGGRRRLSAMLRAYPGRLHFATDAWTSPNHRPFVAFTVHLEVSGAMLSVLLDIVEVARVRTCIHEACAQQQR</sequence>
<dbReference type="GO" id="GO:0005634">
    <property type="term" value="C:nucleus"/>
    <property type="evidence" value="ECO:0007669"/>
    <property type="project" value="UniProtKB-SubCell"/>
</dbReference>
<evidence type="ECO:0000256" key="2">
    <source>
        <dbReference type="ARBA" id="ARBA00022723"/>
    </source>
</evidence>
<evidence type="ECO:0000256" key="1">
    <source>
        <dbReference type="ARBA" id="ARBA00004123"/>
    </source>
</evidence>
<accession>A0A371DQ61</accession>
<name>A0A371DQ61_9APHY</name>